<proteinExistence type="predicted"/>
<keyword evidence="1" id="KW-0472">Membrane</keyword>
<protein>
    <recommendedName>
        <fullName evidence="4">DDE-1 domain-containing protein</fullName>
    </recommendedName>
</protein>
<reference evidence="2 3" key="1">
    <citation type="submission" date="2019-03" db="EMBL/GenBank/DDBJ databases">
        <title>Single cell metagenomics reveals metabolic interactions within the superorganism composed of flagellate Streblomastix strix and complex community of Bacteroidetes bacteria on its surface.</title>
        <authorList>
            <person name="Treitli S.C."/>
            <person name="Kolisko M."/>
            <person name="Husnik F."/>
            <person name="Keeling P."/>
            <person name="Hampl V."/>
        </authorList>
    </citation>
    <scope>NUCLEOTIDE SEQUENCE [LARGE SCALE GENOMIC DNA]</scope>
    <source>
        <strain evidence="2">ST1C</strain>
    </source>
</reference>
<dbReference type="AlphaFoldDB" id="A0A5J4VSF7"/>
<evidence type="ECO:0000313" key="2">
    <source>
        <dbReference type="EMBL" id="KAA6385522.1"/>
    </source>
</evidence>
<evidence type="ECO:0000313" key="3">
    <source>
        <dbReference type="Proteomes" id="UP000324800"/>
    </source>
</evidence>
<evidence type="ECO:0000256" key="1">
    <source>
        <dbReference type="SAM" id="Phobius"/>
    </source>
</evidence>
<keyword evidence="1" id="KW-1133">Transmembrane helix</keyword>
<organism evidence="2 3">
    <name type="scientific">Streblomastix strix</name>
    <dbReference type="NCBI Taxonomy" id="222440"/>
    <lineage>
        <taxon>Eukaryota</taxon>
        <taxon>Metamonada</taxon>
        <taxon>Preaxostyla</taxon>
        <taxon>Oxymonadida</taxon>
        <taxon>Streblomastigidae</taxon>
        <taxon>Streblomastix</taxon>
    </lineage>
</organism>
<evidence type="ECO:0008006" key="4">
    <source>
        <dbReference type="Google" id="ProtNLM"/>
    </source>
</evidence>
<gene>
    <name evidence="2" type="ORF">EZS28_018952</name>
</gene>
<keyword evidence="1" id="KW-0812">Transmembrane</keyword>
<feature type="transmembrane region" description="Helical" evidence="1">
    <location>
        <begin position="168"/>
        <end position="187"/>
    </location>
</feature>
<name>A0A5J4VSF7_9EUKA</name>
<dbReference type="Proteomes" id="UP000324800">
    <property type="component" value="Unassembled WGS sequence"/>
</dbReference>
<comment type="caution">
    <text evidence="2">The sequence shown here is derived from an EMBL/GenBank/DDBJ whole genome shotgun (WGS) entry which is preliminary data.</text>
</comment>
<accession>A0A5J4VSF7</accession>
<dbReference type="EMBL" id="SNRW01005232">
    <property type="protein sequence ID" value="KAA6385522.1"/>
    <property type="molecule type" value="Genomic_DNA"/>
</dbReference>
<sequence>MAEAEAFFVLVSKRDFMTKLLFREQCTILINWGLEQKLTGYYAQDEKIILFVDGHPSRRDRDAIKLFKKKDIIALTNPRRLTFYMQPLDKVINGANRINYRNIFRTTRSKLCDKLLLMTIDYHLLKKLVYAQEIKTWFLITKKYYMIKKVRDVRMEDQVLSHANVQELSLVLAILIYISFQVLSIYLKKSHQFTIAIARSPMMAKNMILTIISQIRRM</sequence>